<keyword evidence="2 5" id="KW-0413">Isomerase</keyword>
<dbReference type="EMBL" id="CP001739">
    <property type="protein sequence ID" value="ACZ09063.1"/>
    <property type="molecule type" value="Genomic_DNA"/>
</dbReference>
<evidence type="ECO:0000313" key="5">
    <source>
        <dbReference type="EMBL" id="ACZ09063.1"/>
    </source>
</evidence>
<dbReference type="PIRSF" id="PIRSF005384">
    <property type="entry name" value="RpiB_LacA_B"/>
    <property type="match status" value="1"/>
</dbReference>
<evidence type="ECO:0000256" key="4">
    <source>
        <dbReference type="PIRSR" id="PIRSR005384-2"/>
    </source>
</evidence>
<dbReference type="InterPro" id="IPR036569">
    <property type="entry name" value="RpiB_LacA_LacB_sf"/>
</dbReference>
<dbReference type="NCBIfam" id="TIGR01120">
    <property type="entry name" value="rpiB"/>
    <property type="match status" value="1"/>
</dbReference>
<reference evidence="6" key="1">
    <citation type="submission" date="2009-09" db="EMBL/GenBank/DDBJ databases">
        <title>The complete chromosome of Sebaldella termitidis ATCC 33386.</title>
        <authorList>
            <consortium name="US DOE Joint Genome Institute (JGI-PGF)"/>
            <person name="Lucas S."/>
            <person name="Copeland A."/>
            <person name="Lapidus A."/>
            <person name="Glavina del Rio T."/>
            <person name="Dalin E."/>
            <person name="Tice H."/>
            <person name="Bruce D."/>
            <person name="Goodwin L."/>
            <person name="Pitluck S."/>
            <person name="Kyrpides N."/>
            <person name="Mavromatis K."/>
            <person name="Ivanova N."/>
            <person name="Mikhailova N."/>
            <person name="Sims D."/>
            <person name="Meincke L."/>
            <person name="Brettin T."/>
            <person name="Detter J.C."/>
            <person name="Han C."/>
            <person name="Larimer F."/>
            <person name="Land M."/>
            <person name="Hauser L."/>
            <person name="Markowitz V."/>
            <person name="Cheng J.F."/>
            <person name="Hugenholtz P."/>
            <person name="Woyke T."/>
            <person name="Wu D."/>
            <person name="Eisen J.A."/>
        </authorList>
    </citation>
    <scope>NUCLEOTIDE SEQUENCE [LARGE SCALE GENOMIC DNA]</scope>
    <source>
        <strain evidence="6">ATCC 33386 / NCTC 11300</strain>
    </source>
</reference>
<feature type="binding site" evidence="4">
    <location>
        <position position="132"/>
    </location>
    <ligand>
        <name>D-ribulose 5-phosphate</name>
        <dbReference type="ChEBI" id="CHEBI:58121"/>
    </ligand>
</feature>
<sequence length="143" mass="15446">MKIAIGNDHAGVDLKEKVADFLKGKGYEVENVGTDTKESVDYPDIARKVAKLVNDKECEFGIVICGTGIGISIAANKVPGIRCALCHNSFTAKLSRLHNNSNVLSLGARVIGDELALDIVDAYLTTDFEGGRHARRVDKIEEC</sequence>
<dbReference type="RefSeq" id="WP_012861657.1">
    <property type="nucleotide sequence ID" value="NC_013517.1"/>
</dbReference>
<dbReference type="PANTHER" id="PTHR30345">
    <property type="entry name" value="RIBOSE-5-PHOSPHATE ISOMERASE B"/>
    <property type="match status" value="1"/>
</dbReference>
<dbReference type="Pfam" id="PF02502">
    <property type="entry name" value="LacAB_rpiB"/>
    <property type="match status" value="1"/>
</dbReference>
<name>D1AKE7_SEBTE</name>
<dbReference type="eggNOG" id="COG0698">
    <property type="taxonomic scope" value="Bacteria"/>
</dbReference>
<dbReference type="InterPro" id="IPR003500">
    <property type="entry name" value="RpiB_LacA_LacB"/>
</dbReference>
<dbReference type="NCBIfam" id="NF004051">
    <property type="entry name" value="PRK05571.1"/>
    <property type="match status" value="1"/>
</dbReference>
<feature type="binding site" evidence="4">
    <location>
        <begin position="8"/>
        <end position="9"/>
    </location>
    <ligand>
        <name>D-ribulose 5-phosphate</name>
        <dbReference type="ChEBI" id="CHEBI:58121"/>
    </ligand>
</feature>
<accession>D1AKE7</accession>
<dbReference type="Proteomes" id="UP000000845">
    <property type="component" value="Chromosome"/>
</dbReference>
<dbReference type="GO" id="GO:0004751">
    <property type="term" value="F:ribose-5-phosphate isomerase activity"/>
    <property type="evidence" value="ECO:0007669"/>
    <property type="project" value="TreeGrafter"/>
</dbReference>
<dbReference type="GO" id="GO:0050044">
    <property type="term" value="F:galactose-6-phosphate isomerase activity"/>
    <property type="evidence" value="ECO:0007669"/>
    <property type="project" value="UniProtKB-EC"/>
</dbReference>
<evidence type="ECO:0000256" key="3">
    <source>
        <dbReference type="PIRSR" id="PIRSR005384-1"/>
    </source>
</evidence>
<dbReference type="GO" id="GO:0009052">
    <property type="term" value="P:pentose-phosphate shunt, non-oxidative branch"/>
    <property type="evidence" value="ECO:0007669"/>
    <property type="project" value="TreeGrafter"/>
</dbReference>
<feature type="active site" description="Proton acceptor" evidence="3">
    <location>
        <position position="65"/>
    </location>
</feature>
<evidence type="ECO:0000256" key="1">
    <source>
        <dbReference type="ARBA" id="ARBA00008754"/>
    </source>
</evidence>
<dbReference type="KEGG" id="str:Sterm_2209"/>
<protein>
    <submittedName>
        <fullName evidence="5">Sugar-phosphate isomerase, RpiB/LacA/LacB family</fullName>
        <ecNumber evidence="5">5.3.1.26</ecNumber>
    </submittedName>
</protein>
<organism evidence="5 6">
    <name type="scientific">Sebaldella termitidis (strain ATCC 33386 / NCTC 11300)</name>
    <dbReference type="NCBI Taxonomy" id="526218"/>
    <lineage>
        <taxon>Bacteria</taxon>
        <taxon>Fusobacteriati</taxon>
        <taxon>Fusobacteriota</taxon>
        <taxon>Fusobacteriia</taxon>
        <taxon>Fusobacteriales</taxon>
        <taxon>Leptotrichiaceae</taxon>
        <taxon>Sebaldella</taxon>
    </lineage>
</organism>
<evidence type="ECO:0000313" key="6">
    <source>
        <dbReference type="Proteomes" id="UP000000845"/>
    </source>
</evidence>
<comment type="similarity">
    <text evidence="1">Belongs to the LacAB/RpiB family.</text>
</comment>
<feature type="binding site" evidence="4">
    <location>
        <position position="109"/>
    </location>
    <ligand>
        <name>D-ribulose 5-phosphate</name>
        <dbReference type="ChEBI" id="CHEBI:58121"/>
    </ligand>
</feature>
<feature type="binding site" evidence="4">
    <location>
        <begin position="66"/>
        <end position="70"/>
    </location>
    <ligand>
        <name>D-ribulose 5-phosphate</name>
        <dbReference type="ChEBI" id="CHEBI:58121"/>
    </ligand>
</feature>
<dbReference type="HOGENOM" id="CLU_091396_4_1_0"/>
<keyword evidence="6" id="KW-1185">Reference proteome</keyword>
<dbReference type="Gene3D" id="3.40.1400.10">
    <property type="entry name" value="Sugar-phosphate isomerase, RpiB/LacA/LacB"/>
    <property type="match status" value="1"/>
</dbReference>
<dbReference type="EC" id="5.3.1.26" evidence="5"/>
<feature type="binding site" evidence="4">
    <location>
        <position position="99"/>
    </location>
    <ligand>
        <name>D-ribulose 5-phosphate</name>
        <dbReference type="ChEBI" id="CHEBI:58121"/>
    </ligand>
</feature>
<dbReference type="GO" id="GO:0019316">
    <property type="term" value="P:D-allose catabolic process"/>
    <property type="evidence" value="ECO:0007669"/>
    <property type="project" value="TreeGrafter"/>
</dbReference>
<evidence type="ECO:0000256" key="2">
    <source>
        <dbReference type="ARBA" id="ARBA00023235"/>
    </source>
</evidence>
<dbReference type="NCBIfam" id="TIGR00689">
    <property type="entry name" value="rpiB_lacA_lacB"/>
    <property type="match status" value="1"/>
</dbReference>
<dbReference type="SUPFAM" id="SSF89623">
    <property type="entry name" value="Ribose/Galactose isomerase RpiB/AlsB"/>
    <property type="match status" value="1"/>
</dbReference>
<reference evidence="5 6" key="2">
    <citation type="journal article" date="2010" name="Stand. Genomic Sci.">
        <title>Complete genome sequence of Sebaldella termitidis type strain (NCTC 11300).</title>
        <authorList>
            <person name="Harmon-Smith M."/>
            <person name="Celia L."/>
            <person name="Chertkov O."/>
            <person name="Lapidus A."/>
            <person name="Copeland A."/>
            <person name="Glavina Del Rio T."/>
            <person name="Nolan M."/>
            <person name="Lucas S."/>
            <person name="Tice H."/>
            <person name="Cheng J.F."/>
            <person name="Han C."/>
            <person name="Detter J.C."/>
            <person name="Bruce D."/>
            <person name="Goodwin L."/>
            <person name="Pitluck S."/>
            <person name="Pati A."/>
            <person name="Liolios K."/>
            <person name="Ivanova N."/>
            <person name="Mavromatis K."/>
            <person name="Mikhailova N."/>
            <person name="Chen A."/>
            <person name="Palaniappan K."/>
            <person name="Land M."/>
            <person name="Hauser L."/>
            <person name="Chang Y.J."/>
            <person name="Jeffries C.D."/>
            <person name="Brettin T."/>
            <person name="Goker M."/>
            <person name="Beck B."/>
            <person name="Bristow J."/>
            <person name="Eisen J.A."/>
            <person name="Markowitz V."/>
            <person name="Hugenholtz P."/>
            <person name="Kyrpides N.C."/>
            <person name="Klenk H.P."/>
            <person name="Chen F."/>
        </authorList>
    </citation>
    <scope>NUCLEOTIDE SEQUENCE [LARGE SCALE GENOMIC DNA]</scope>
    <source>
        <strain evidence="6">ATCC 33386 / NCTC 11300</strain>
    </source>
</reference>
<dbReference type="PANTHER" id="PTHR30345:SF0">
    <property type="entry name" value="DNA DAMAGE-REPAIR_TOLERATION PROTEIN DRT102"/>
    <property type="match status" value="1"/>
</dbReference>
<dbReference type="InterPro" id="IPR004785">
    <property type="entry name" value="RpiB"/>
</dbReference>
<dbReference type="AlphaFoldDB" id="D1AKE7"/>
<dbReference type="STRING" id="526218.Sterm_2209"/>
<gene>
    <name evidence="5" type="ordered locus">Sterm_2209</name>
</gene>
<feature type="active site" description="Proton donor" evidence="3">
    <location>
        <position position="98"/>
    </location>
</feature>
<feature type="binding site" evidence="4">
    <location>
        <position position="136"/>
    </location>
    <ligand>
        <name>D-ribulose 5-phosphate</name>
        <dbReference type="ChEBI" id="CHEBI:58121"/>
    </ligand>
</feature>
<proteinExistence type="inferred from homology"/>